<keyword evidence="2" id="KW-1185">Reference proteome</keyword>
<gene>
    <name evidence="1" type="ORF">HGRIS_001508</name>
</gene>
<reference evidence="2" key="1">
    <citation type="submission" date="2024-06" db="EMBL/GenBank/DDBJ databases">
        <title>Multi-omics analyses provide insights into the biosynthesis of the anticancer antibiotic pleurotin in Hohenbuehelia grisea.</title>
        <authorList>
            <person name="Weaver J.A."/>
            <person name="Alberti F."/>
        </authorList>
    </citation>
    <scope>NUCLEOTIDE SEQUENCE [LARGE SCALE GENOMIC DNA]</scope>
    <source>
        <strain evidence="2">T-177</strain>
    </source>
</reference>
<sequence>MAASSALDGYPLSLSYFWDRSHWRHWKQHLRSITNCSTSSIMASWLSFHLALQYDALAHPWIHQLRPHISGNEQKPCLARSVVNNGVYIRRIRADDLGVPSSTLSSLQSGRAFT</sequence>
<evidence type="ECO:0000313" key="2">
    <source>
        <dbReference type="Proteomes" id="UP001556367"/>
    </source>
</evidence>
<accession>A0ABR3JQ40</accession>
<organism evidence="1 2">
    <name type="scientific">Hohenbuehelia grisea</name>
    <dbReference type="NCBI Taxonomy" id="104357"/>
    <lineage>
        <taxon>Eukaryota</taxon>
        <taxon>Fungi</taxon>
        <taxon>Dikarya</taxon>
        <taxon>Basidiomycota</taxon>
        <taxon>Agaricomycotina</taxon>
        <taxon>Agaricomycetes</taxon>
        <taxon>Agaricomycetidae</taxon>
        <taxon>Agaricales</taxon>
        <taxon>Pleurotineae</taxon>
        <taxon>Pleurotaceae</taxon>
        <taxon>Hohenbuehelia</taxon>
    </lineage>
</organism>
<name>A0ABR3JQ40_9AGAR</name>
<dbReference type="EMBL" id="JASNQZ010000005">
    <property type="protein sequence ID" value="KAL0957729.1"/>
    <property type="molecule type" value="Genomic_DNA"/>
</dbReference>
<comment type="caution">
    <text evidence="1">The sequence shown here is derived from an EMBL/GenBank/DDBJ whole genome shotgun (WGS) entry which is preliminary data.</text>
</comment>
<dbReference type="Proteomes" id="UP001556367">
    <property type="component" value="Unassembled WGS sequence"/>
</dbReference>
<protein>
    <submittedName>
        <fullName evidence="1">Uncharacterized protein</fullName>
    </submittedName>
</protein>
<evidence type="ECO:0000313" key="1">
    <source>
        <dbReference type="EMBL" id="KAL0957729.1"/>
    </source>
</evidence>
<proteinExistence type="predicted"/>